<keyword evidence="2" id="KW-0732">Signal</keyword>
<keyword evidence="4" id="KW-1185">Reference proteome</keyword>
<name>A0AA40CJR8_9PEZI</name>
<sequence>MLLSLSRHSFPLWILSALLTVKESSEGRYETRTRTPDIDWPASQIPLSSTWLVWLGSGGVITRRRYCTCGADRHPWAPDRRGANRGPEKTKSDKSGAGLESVGEPEMAKVWLRRR</sequence>
<accession>A0AA40CJR8</accession>
<evidence type="ECO:0008006" key="5">
    <source>
        <dbReference type="Google" id="ProtNLM"/>
    </source>
</evidence>
<evidence type="ECO:0000256" key="2">
    <source>
        <dbReference type="SAM" id="SignalP"/>
    </source>
</evidence>
<evidence type="ECO:0000256" key="1">
    <source>
        <dbReference type="SAM" id="MobiDB-lite"/>
    </source>
</evidence>
<comment type="caution">
    <text evidence="3">The sequence shown here is derived from an EMBL/GenBank/DDBJ whole genome shotgun (WGS) entry which is preliminary data.</text>
</comment>
<evidence type="ECO:0000313" key="3">
    <source>
        <dbReference type="EMBL" id="KAK0641002.1"/>
    </source>
</evidence>
<feature type="region of interest" description="Disordered" evidence="1">
    <location>
        <begin position="75"/>
        <end position="115"/>
    </location>
</feature>
<protein>
    <recommendedName>
        <fullName evidence="5">Secreted protein</fullName>
    </recommendedName>
</protein>
<feature type="compositionally biased region" description="Basic and acidic residues" evidence="1">
    <location>
        <begin position="75"/>
        <end position="94"/>
    </location>
</feature>
<organism evidence="3 4">
    <name type="scientific">Cercophora newfieldiana</name>
    <dbReference type="NCBI Taxonomy" id="92897"/>
    <lineage>
        <taxon>Eukaryota</taxon>
        <taxon>Fungi</taxon>
        <taxon>Dikarya</taxon>
        <taxon>Ascomycota</taxon>
        <taxon>Pezizomycotina</taxon>
        <taxon>Sordariomycetes</taxon>
        <taxon>Sordariomycetidae</taxon>
        <taxon>Sordariales</taxon>
        <taxon>Lasiosphaeriaceae</taxon>
        <taxon>Cercophora</taxon>
    </lineage>
</organism>
<feature type="signal peptide" evidence="2">
    <location>
        <begin position="1"/>
        <end position="27"/>
    </location>
</feature>
<evidence type="ECO:0000313" key="4">
    <source>
        <dbReference type="Proteomes" id="UP001174936"/>
    </source>
</evidence>
<dbReference type="AlphaFoldDB" id="A0AA40CJR8"/>
<gene>
    <name evidence="3" type="ORF">B0T16DRAFT_205855</name>
</gene>
<reference evidence="3" key="1">
    <citation type="submission" date="2023-06" db="EMBL/GenBank/DDBJ databases">
        <title>Genome-scale phylogeny and comparative genomics of the fungal order Sordariales.</title>
        <authorList>
            <consortium name="Lawrence Berkeley National Laboratory"/>
            <person name="Hensen N."/>
            <person name="Bonometti L."/>
            <person name="Westerberg I."/>
            <person name="Brannstrom I.O."/>
            <person name="Guillou S."/>
            <person name="Cros-Aarteil S."/>
            <person name="Calhoun S."/>
            <person name="Haridas S."/>
            <person name="Kuo A."/>
            <person name="Mondo S."/>
            <person name="Pangilinan J."/>
            <person name="Riley R."/>
            <person name="Labutti K."/>
            <person name="Andreopoulos B."/>
            <person name="Lipzen A."/>
            <person name="Chen C."/>
            <person name="Yanf M."/>
            <person name="Daum C."/>
            <person name="Ng V."/>
            <person name="Clum A."/>
            <person name="Steindorff A."/>
            <person name="Ohm R."/>
            <person name="Martin F."/>
            <person name="Silar P."/>
            <person name="Natvig D."/>
            <person name="Lalanne C."/>
            <person name="Gautier V."/>
            <person name="Ament-Velasquez S.L."/>
            <person name="Kruys A."/>
            <person name="Hutchinson M.I."/>
            <person name="Powell A.J."/>
            <person name="Barry K."/>
            <person name="Miller A.N."/>
            <person name="Grigoriev I.V."/>
            <person name="Debuchy R."/>
            <person name="Gladieux P."/>
            <person name="Thoren M.H."/>
            <person name="Johannesson H."/>
        </authorList>
    </citation>
    <scope>NUCLEOTIDE SEQUENCE</scope>
    <source>
        <strain evidence="3">SMH2532-1</strain>
    </source>
</reference>
<feature type="chain" id="PRO_5041390623" description="Secreted protein" evidence="2">
    <location>
        <begin position="28"/>
        <end position="115"/>
    </location>
</feature>
<dbReference type="Proteomes" id="UP001174936">
    <property type="component" value="Unassembled WGS sequence"/>
</dbReference>
<dbReference type="EMBL" id="JAULSV010000006">
    <property type="protein sequence ID" value="KAK0641002.1"/>
    <property type="molecule type" value="Genomic_DNA"/>
</dbReference>
<proteinExistence type="predicted"/>